<accession>A0A6M4IKV8</accession>
<feature type="transmembrane region" description="Helical" evidence="5">
    <location>
        <begin position="406"/>
        <end position="434"/>
    </location>
</feature>
<proteinExistence type="predicted"/>
<dbReference type="InterPro" id="IPR001902">
    <property type="entry name" value="SLC26A/SulP_fam"/>
</dbReference>
<comment type="subcellular location">
    <subcellularLocation>
        <location evidence="1">Membrane</location>
        <topology evidence="1">Multi-pass membrane protein</topology>
    </subcellularLocation>
</comment>
<dbReference type="InterPro" id="IPR011547">
    <property type="entry name" value="SLC26A/SulP_dom"/>
</dbReference>
<feature type="transmembrane region" description="Helical" evidence="5">
    <location>
        <begin position="209"/>
        <end position="228"/>
    </location>
</feature>
<feature type="transmembrane region" description="Helical" evidence="5">
    <location>
        <begin position="92"/>
        <end position="112"/>
    </location>
</feature>
<dbReference type="Pfam" id="PF00916">
    <property type="entry name" value="Sulfate_transp"/>
    <property type="match status" value="1"/>
</dbReference>
<dbReference type="PANTHER" id="PTHR11814">
    <property type="entry name" value="SULFATE TRANSPORTER"/>
    <property type="match status" value="1"/>
</dbReference>
<evidence type="ECO:0000313" key="7">
    <source>
        <dbReference type="EMBL" id="QJR34508.1"/>
    </source>
</evidence>
<gene>
    <name evidence="7" type="ORF">HKW67_02710</name>
</gene>
<reference evidence="7 8" key="1">
    <citation type="submission" date="2020-05" db="EMBL/GenBank/DDBJ databases">
        <title>Complete genome sequence of Gemmatimonas greenlandica TET16.</title>
        <authorList>
            <person name="Zeng Y."/>
        </authorList>
    </citation>
    <scope>NUCLEOTIDE SEQUENCE [LARGE SCALE GENOMIC DNA]</scope>
    <source>
        <strain evidence="7 8">TET16</strain>
    </source>
</reference>
<evidence type="ECO:0000256" key="3">
    <source>
        <dbReference type="ARBA" id="ARBA00022989"/>
    </source>
</evidence>
<evidence type="ECO:0000256" key="1">
    <source>
        <dbReference type="ARBA" id="ARBA00004141"/>
    </source>
</evidence>
<keyword evidence="3 5" id="KW-1133">Transmembrane helix</keyword>
<feature type="transmembrane region" description="Helical" evidence="5">
    <location>
        <begin position="345"/>
        <end position="363"/>
    </location>
</feature>
<keyword evidence="4 5" id="KW-0472">Membrane</keyword>
<dbReference type="GO" id="GO:0055085">
    <property type="term" value="P:transmembrane transport"/>
    <property type="evidence" value="ECO:0007669"/>
    <property type="project" value="InterPro"/>
</dbReference>
<feature type="domain" description="SLC26A/SulP transporter" evidence="6">
    <location>
        <begin position="20"/>
        <end position="402"/>
    </location>
</feature>
<dbReference type="Proteomes" id="UP000500938">
    <property type="component" value="Chromosome"/>
</dbReference>
<evidence type="ECO:0000256" key="2">
    <source>
        <dbReference type="ARBA" id="ARBA00022692"/>
    </source>
</evidence>
<feature type="transmembrane region" description="Helical" evidence="5">
    <location>
        <begin position="60"/>
        <end position="86"/>
    </location>
</feature>
<dbReference type="RefSeq" id="WP_171223934.1">
    <property type="nucleotide sequence ID" value="NZ_CP053085.1"/>
</dbReference>
<name>A0A6M4IKV8_9BACT</name>
<feature type="transmembrane region" description="Helical" evidence="5">
    <location>
        <begin position="175"/>
        <end position="197"/>
    </location>
</feature>
<evidence type="ECO:0000256" key="5">
    <source>
        <dbReference type="SAM" id="Phobius"/>
    </source>
</evidence>
<feature type="transmembrane region" description="Helical" evidence="5">
    <location>
        <begin position="124"/>
        <end position="142"/>
    </location>
</feature>
<keyword evidence="2 5" id="KW-0812">Transmembrane</keyword>
<dbReference type="EMBL" id="CP053085">
    <property type="protein sequence ID" value="QJR34508.1"/>
    <property type="molecule type" value="Genomic_DNA"/>
</dbReference>
<evidence type="ECO:0000313" key="8">
    <source>
        <dbReference type="Proteomes" id="UP000500938"/>
    </source>
</evidence>
<evidence type="ECO:0000259" key="6">
    <source>
        <dbReference type="Pfam" id="PF00916"/>
    </source>
</evidence>
<evidence type="ECO:0000256" key="4">
    <source>
        <dbReference type="ARBA" id="ARBA00023136"/>
    </source>
</evidence>
<dbReference type="GO" id="GO:0016020">
    <property type="term" value="C:membrane"/>
    <property type="evidence" value="ECO:0007669"/>
    <property type="project" value="UniProtKB-SubCell"/>
</dbReference>
<sequence length="534" mass="56625">MTSPRESVVSSYSGKVSWSHDAPAGLVVFLVALPLCLGIALASGAPLFSGVISGIIGGLIVSMLSASSVSVSGPAAGLAVIVATAIQSLGSFPAFLLAVLVAGVAQVGFGFLRAGRIANYVPNAVIKGMLAAIGVVIILKQIPHALGRDTSYEGDFDFFRSADGASTTLSDVADAVVSANGEAILISVVSLAILLAWESPWIKSRKSLAMVPGALIVVAVGILLNELFRTISPDFFLRAEDGHLVTLPAGGPTDLLAQLSGPDWSRWTDRRIYSTGLTLAIVASIESLLSLEASDKLDPQRRISNPDRELMAQGVGNIAAGLIGGLPVTAVIVRSSANVYAGARSRWSAFIHGVLLLVCVVAIPSLLNRIPLASLAAVLLMVGYKLTKPALYRDSWKAGVDQFLPFIVTVIAIVFTDLLIGVLIGVVFGVIFVIRTNHHSAFTLVHQESMYLLRFNKDASFVNKSELKAKLASLPTQSSLIVDGTRASFIDSDLYDVIADFQEGAPHKQIAIEFKQFHNKSQNYRKRRRTNGVV</sequence>
<dbReference type="KEGG" id="ggr:HKW67_02710"/>
<dbReference type="AlphaFoldDB" id="A0A6M4IKV8"/>
<feature type="transmembrane region" description="Helical" evidence="5">
    <location>
        <begin position="310"/>
        <end position="333"/>
    </location>
</feature>
<feature type="transmembrane region" description="Helical" evidence="5">
    <location>
        <begin position="26"/>
        <end position="48"/>
    </location>
</feature>
<protein>
    <submittedName>
        <fullName evidence="7">SulP family inorganic anion transporter</fullName>
    </submittedName>
</protein>
<organism evidence="7 8">
    <name type="scientific">Gemmatimonas groenlandica</name>
    <dbReference type="NCBI Taxonomy" id="2732249"/>
    <lineage>
        <taxon>Bacteria</taxon>
        <taxon>Pseudomonadati</taxon>
        <taxon>Gemmatimonadota</taxon>
        <taxon>Gemmatimonadia</taxon>
        <taxon>Gemmatimonadales</taxon>
        <taxon>Gemmatimonadaceae</taxon>
        <taxon>Gemmatimonas</taxon>
    </lineage>
</organism>
<keyword evidence="8" id="KW-1185">Reference proteome</keyword>